<comment type="pathway">
    <text evidence="1">Carbohydrate acid metabolism.</text>
</comment>
<dbReference type="SUPFAM" id="SSF51569">
    <property type="entry name" value="Aldolase"/>
    <property type="match status" value="1"/>
</dbReference>
<gene>
    <name evidence="6" type="ORF">PFR_JS10_1754</name>
</gene>
<evidence type="ECO:0000256" key="5">
    <source>
        <dbReference type="ARBA" id="ARBA00023277"/>
    </source>
</evidence>
<proteinExistence type="inferred from homology"/>
<evidence type="ECO:0000256" key="2">
    <source>
        <dbReference type="ARBA" id="ARBA00006906"/>
    </source>
</evidence>
<keyword evidence="5" id="KW-0119">Carbohydrate metabolism</keyword>
<comment type="similarity">
    <text evidence="2">Belongs to the KHG/KDPG aldolase family.</text>
</comment>
<dbReference type="PANTHER" id="PTHR30246">
    <property type="entry name" value="2-KETO-3-DEOXY-6-PHOSPHOGLUCONATE ALDOLASE"/>
    <property type="match status" value="1"/>
</dbReference>
<protein>
    <submittedName>
        <fullName evidence="6">KDPG and KHG aldolase</fullName>
    </submittedName>
</protein>
<keyword evidence="4" id="KW-0456">Lyase</keyword>
<name>A0A2C7ARX1_9ACTN</name>
<dbReference type="AlphaFoldDB" id="A0A2C7ARX1"/>
<evidence type="ECO:0000256" key="3">
    <source>
        <dbReference type="ARBA" id="ARBA00011233"/>
    </source>
</evidence>
<reference evidence="6" key="1">
    <citation type="submission" date="2016-05" db="EMBL/GenBank/DDBJ databases">
        <authorList>
            <person name="Lavstsen T."/>
            <person name="Jespersen J.S."/>
        </authorList>
    </citation>
    <scope>NUCLEOTIDE SEQUENCE</scope>
    <source>
        <strain evidence="6">PFRJS10</strain>
    </source>
</reference>
<dbReference type="Gene3D" id="3.20.20.70">
    <property type="entry name" value="Aldolase class I"/>
    <property type="match status" value="1"/>
</dbReference>
<comment type="subunit">
    <text evidence="3">Homotrimer.</text>
</comment>
<accession>A0A2C7ARX1</accession>
<dbReference type="PANTHER" id="PTHR30246:SF1">
    <property type="entry name" value="2-DEHYDRO-3-DEOXY-6-PHOSPHOGALACTONATE ALDOLASE-RELATED"/>
    <property type="match status" value="1"/>
</dbReference>
<evidence type="ECO:0000256" key="4">
    <source>
        <dbReference type="ARBA" id="ARBA00023239"/>
    </source>
</evidence>
<organism evidence="6">
    <name type="scientific">Propionibacterium freudenreichii</name>
    <dbReference type="NCBI Taxonomy" id="1744"/>
    <lineage>
        <taxon>Bacteria</taxon>
        <taxon>Bacillati</taxon>
        <taxon>Actinomycetota</taxon>
        <taxon>Actinomycetes</taxon>
        <taxon>Propionibacteriales</taxon>
        <taxon>Propionibacteriaceae</taxon>
        <taxon>Propionibacterium</taxon>
    </lineage>
</organism>
<dbReference type="InterPro" id="IPR000887">
    <property type="entry name" value="Aldlse_KDPG_KHG"/>
</dbReference>
<dbReference type="GO" id="GO:0016829">
    <property type="term" value="F:lyase activity"/>
    <property type="evidence" value="ECO:0007669"/>
    <property type="project" value="UniProtKB-KW"/>
</dbReference>
<dbReference type="EMBL" id="LT576035">
    <property type="protein sequence ID" value="SBN39397.1"/>
    <property type="molecule type" value="Genomic_DNA"/>
</dbReference>
<dbReference type="RefSeq" id="WP_138427688.1">
    <property type="nucleotide sequence ID" value="NZ_JASFBM010000002.1"/>
</dbReference>
<evidence type="ECO:0000256" key="1">
    <source>
        <dbReference type="ARBA" id="ARBA00004761"/>
    </source>
</evidence>
<sequence length="232" mass="24178">MMNTVTNSSSRLALPGALTTTRGVVLMPPDEDSGALMPVLEVLVQEGLTAIALPCPRSDETADDAGADTPQDPSAELTGLMSMYSFRATVGIHGVRTTADAQLAIRAGARFAFCLFPEPGVLDALRVASIPAIVTALTPTEVEQAWQGAVSAVHVRPAEVFGTGYAQGLHELVPGASLIATAQNRAAVEAWLRAGATAVSFGQSLLSRVFLSQDYSALRQRVAEMVSAVKSA</sequence>
<evidence type="ECO:0000313" key="6">
    <source>
        <dbReference type="EMBL" id="SBN39397.1"/>
    </source>
</evidence>
<dbReference type="InterPro" id="IPR013785">
    <property type="entry name" value="Aldolase_TIM"/>
</dbReference>